<dbReference type="Pfam" id="PF00072">
    <property type="entry name" value="Response_reg"/>
    <property type="match status" value="1"/>
</dbReference>
<organism evidence="10 11">
    <name type="scientific">Sphaerotilus uruguayifluvii</name>
    <dbReference type="NCBI Taxonomy" id="2735897"/>
    <lineage>
        <taxon>Bacteria</taxon>
        <taxon>Pseudomonadati</taxon>
        <taxon>Pseudomonadota</taxon>
        <taxon>Betaproteobacteria</taxon>
        <taxon>Burkholderiales</taxon>
        <taxon>Sphaerotilaceae</taxon>
        <taxon>Sphaerotilus</taxon>
    </lineage>
</organism>
<dbReference type="Proteomes" id="UP001516061">
    <property type="component" value="Unassembled WGS sequence"/>
</dbReference>
<dbReference type="InterPro" id="IPR039420">
    <property type="entry name" value="WalR-like"/>
</dbReference>
<evidence type="ECO:0000256" key="3">
    <source>
        <dbReference type="ARBA" id="ARBA00023015"/>
    </source>
</evidence>
<dbReference type="Gene3D" id="6.10.250.690">
    <property type="match status" value="1"/>
</dbReference>
<dbReference type="InterPro" id="IPR011006">
    <property type="entry name" value="CheY-like_superfamily"/>
</dbReference>
<dbReference type="InterPro" id="IPR016032">
    <property type="entry name" value="Sig_transdc_resp-reg_C-effctor"/>
</dbReference>
<dbReference type="Gene3D" id="1.10.10.10">
    <property type="entry name" value="Winged helix-like DNA-binding domain superfamily/Winged helix DNA-binding domain"/>
    <property type="match status" value="1"/>
</dbReference>
<dbReference type="EMBL" id="JABSNM010000008">
    <property type="protein sequence ID" value="NRT56348.1"/>
    <property type="molecule type" value="Genomic_DNA"/>
</dbReference>
<name>A0ABX2G4I0_9BURK</name>
<evidence type="ECO:0000256" key="7">
    <source>
        <dbReference type="PROSITE-ProRule" id="PRU01091"/>
    </source>
</evidence>
<dbReference type="InterPro" id="IPR036388">
    <property type="entry name" value="WH-like_DNA-bd_sf"/>
</dbReference>
<accession>A0ABX2G4I0</accession>
<keyword evidence="4 7" id="KW-0238">DNA-binding</keyword>
<dbReference type="CDD" id="cd17574">
    <property type="entry name" value="REC_OmpR"/>
    <property type="match status" value="1"/>
</dbReference>
<dbReference type="InterPro" id="IPR001789">
    <property type="entry name" value="Sig_transdc_resp-reg_receiver"/>
</dbReference>
<proteinExistence type="predicted"/>
<evidence type="ECO:0000259" key="9">
    <source>
        <dbReference type="PROSITE" id="PS51755"/>
    </source>
</evidence>
<dbReference type="SMART" id="SM00862">
    <property type="entry name" value="Trans_reg_C"/>
    <property type="match status" value="1"/>
</dbReference>
<evidence type="ECO:0000313" key="10">
    <source>
        <dbReference type="EMBL" id="NRT56348.1"/>
    </source>
</evidence>
<dbReference type="CDD" id="cd00383">
    <property type="entry name" value="trans_reg_C"/>
    <property type="match status" value="1"/>
</dbReference>
<reference evidence="10 11" key="1">
    <citation type="submission" date="2020-05" db="EMBL/GenBank/DDBJ databases">
        <title>Genomic Encyclopedia of Type Strains, Phase IV (KMG-V): Genome sequencing to study the core and pangenomes of soil and plant-associated prokaryotes.</title>
        <authorList>
            <person name="Whitman W."/>
        </authorList>
    </citation>
    <scope>NUCLEOTIDE SEQUENCE [LARGE SCALE GENOMIC DNA]</scope>
    <source>
        <strain evidence="10 11">C29</strain>
    </source>
</reference>
<gene>
    <name evidence="10" type="ORF">HNQ01_002091</name>
</gene>
<sequence>MAARSAARRIAVVEDEQDIRDNYLEALARAGHEVEGHATRAEAEAAFARRLPDLAILDIWLGADREAGMTLCRDLRARDPALPIIFLSNMDSEIDIVSGLRLGADDYLVKAHITMAQLLARISALFRRQDALEQVRSAQQPLDIGALRLDLDRLETRWKDKVVDLTITEFEIVRALTRQVGHLRDRDTLMRSANIYVEPNTMTAHIKRIRDKFVAVDPSFSMIDTVYGRGYRWNGAAGR</sequence>
<comment type="caution">
    <text evidence="10">The sequence shown here is derived from an EMBL/GenBank/DDBJ whole genome shotgun (WGS) entry which is preliminary data.</text>
</comment>
<evidence type="ECO:0000256" key="4">
    <source>
        <dbReference type="ARBA" id="ARBA00023125"/>
    </source>
</evidence>
<feature type="modified residue" description="4-aspartylphosphate" evidence="6">
    <location>
        <position position="58"/>
    </location>
</feature>
<keyword evidence="2" id="KW-0902">Two-component regulatory system</keyword>
<dbReference type="PROSITE" id="PS51755">
    <property type="entry name" value="OMPR_PHOB"/>
    <property type="match status" value="1"/>
</dbReference>
<evidence type="ECO:0000256" key="5">
    <source>
        <dbReference type="ARBA" id="ARBA00023163"/>
    </source>
</evidence>
<dbReference type="SMART" id="SM00448">
    <property type="entry name" value="REC"/>
    <property type="match status" value="1"/>
</dbReference>
<keyword evidence="1 6" id="KW-0597">Phosphoprotein</keyword>
<dbReference type="InterPro" id="IPR001867">
    <property type="entry name" value="OmpR/PhoB-type_DNA-bd"/>
</dbReference>
<keyword evidence="5" id="KW-0804">Transcription</keyword>
<evidence type="ECO:0000256" key="6">
    <source>
        <dbReference type="PROSITE-ProRule" id="PRU00169"/>
    </source>
</evidence>
<dbReference type="PANTHER" id="PTHR48111">
    <property type="entry name" value="REGULATOR OF RPOS"/>
    <property type="match status" value="1"/>
</dbReference>
<dbReference type="RefSeq" id="WP_173805373.1">
    <property type="nucleotide sequence ID" value="NZ_JABSNM010000008.1"/>
</dbReference>
<dbReference type="Pfam" id="PF00486">
    <property type="entry name" value="Trans_reg_C"/>
    <property type="match status" value="1"/>
</dbReference>
<evidence type="ECO:0000313" key="11">
    <source>
        <dbReference type="Proteomes" id="UP001516061"/>
    </source>
</evidence>
<protein>
    <submittedName>
        <fullName evidence="10">Two-component system OmpR family response regulator</fullName>
    </submittedName>
</protein>
<feature type="DNA-binding region" description="OmpR/PhoB-type" evidence="7">
    <location>
        <begin position="139"/>
        <end position="235"/>
    </location>
</feature>
<keyword evidence="11" id="KW-1185">Reference proteome</keyword>
<evidence type="ECO:0000256" key="2">
    <source>
        <dbReference type="ARBA" id="ARBA00023012"/>
    </source>
</evidence>
<feature type="domain" description="OmpR/PhoB-type" evidence="9">
    <location>
        <begin position="139"/>
        <end position="235"/>
    </location>
</feature>
<dbReference type="Gene3D" id="3.40.50.2300">
    <property type="match status" value="1"/>
</dbReference>
<dbReference type="SUPFAM" id="SSF52172">
    <property type="entry name" value="CheY-like"/>
    <property type="match status" value="1"/>
</dbReference>
<dbReference type="SUPFAM" id="SSF46894">
    <property type="entry name" value="C-terminal effector domain of the bipartite response regulators"/>
    <property type="match status" value="1"/>
</dbReference>
<feature type="domain" description="Response regulatory" evidence="8">
    <location>
        <begin position="9"/>
        <end position="125"/>
    </location>
</feature>
<evidence type="ECO:0000259" key="8">
    <source>
        <dbReference type="PROSITE" id="PS50110"/>
    </source>
</evidence>
<evidence type="ECO:0000256" key="1">
    <source>
        <dbReference type="ARBA" id="ARBA00022553"/>
    </source>
</evidence>
<dbReference type="PANTHER" id="PTHR48111:SF21">
    <property type="entry name" value="DNA-BINDING DUAL MASTER TRANSCRIPTIONAL REGULATOR RPAA"/>
    <property type="match status" value="1"/>
</dbReference>
<dbReference type="PROSITE" id="PS50110">
    <property type="entry name" value="RESPONSE_REGULATORY"/>
    <property type="match status" value="1"/>
</dbReference>
<keyword evidence="3" id="KW-0805">Transcription regulation</keyword>